<keyword evidence="2" id="KW-1185">Reference proteome</keyword>
<organism evidence="1 2">
    <name type="scientific">Amoebophilus asiaticus (strain 5a2)</name>
    <dbReference type="NCBI Taxonomy" id="452471"/>
    <lineage>
        <taxon>Bacteria</taxon>
        <taxon>Pseudomonadati</taxon>
        <taxon>Bacteroidota</taxon>
        <taxon>Cytophagia</taxon>
        <taxon>Cytophagales</taxon>
        <taxon>Amoebophilaceae</taxon>
        <taxon>Candidatus Amoebophilus</taxon>
    </lineage>
</organism>
<name>B3ESH2_AMOA5</name>
<evidence type="ECO:0000313" key="1">
    <source>
        <dbReference type="EMBL" id="ACE06174.1"/>
    </source>
</evidence>
<reference evidence="1 2" key="1">
    <citation type="journal article" date="2010" name="J. Bacteriol.">
        <title>The genome of the amoeba symbiont 'Candidatus Amoebophilus asiaticus' reveals common mechanisms for host cell interaction among amoeba-associated bacteria.</title>
        <authorList>
            <person name="Schmitz-Esser S."/>
            <person name="Tischler P."/>
            <person name="Arnold R."/>
            <person name="Montanaro J."/>
            <person name="Wagner M."/>
            <person name="Rattei T."/>
            <person name="Horn M."/>
        </authorList>
    </citation>
    <scope>NUCLEOTIDE SEQUENCE [LARGE SCALE GENOMIC DNA]</scope>
    <source>
        <strain evidence="1 2">5a2</strain>
    </source>
</reference>
<dbReference type="Proteomes" id="UP000001227">
    <property type="component" value="Chromosome"/>
</dbReference>
<accession>B3ESH2</accession>
<dbReference type="KEGG" id="aas:Aasi_0797"/>
<dbReference type="EMBL" id="CP001102">
    <property type="protein sequence ID" value="ACE06174.1"/>
    <property type="molecule type" value="Genomic_DNA"/>
</dbReference>
<protein>
    <submittedName>
        <fullName evidence="1">Uncharacterized protein</fullName>
    </submittedName>
</protein>
<sequence length="250" mass="28794">MLRYNINILLVIGLLSIGSTSSAKIKDILPTGLQVGFDVTRPLYYIWYEKTGAQYEFNASLDLNRILLEGEYGLGTIARKNPPSKLQAISSNIGQYFRIGFNYNFISNSVDHNAAFLGLRYSQAHCRDELYGKLTQEKGKNTKDEEVKFWGDIYKDKVDETSKLKAHWFEIVAGVRVKVWEWIYIGCTARYKFAKKISTITSHNPFDIIGWGLNDEDVFGVNYYISMRIPLQADKTKEDIRKVEENKLLY</sequence>
<proteinExistence type="predicted"/>
<evidence type="ECO:0000313" key="2">
    <source>
        <dbReference type="Proteomes" id="UP000001227"/>
    </source>
</evidence>
<dbReference type="InterPro" id="IPR046111">
    <property type="entry name" value="DUF6048"/>
</dbReference>
<dbReference type="RefSeq" id="WP_012472943.1">
    <property type="nucleotide sequence ID" value="NC_010830.1"/>
</dbReference>
<dbReference type="STRING" id="452471.Aasi_0797"/>
<gene>
    <name evidence="1" type="ordered locus">Aasi_0797</name>
</gene>
<dbReference type="eggNOG" id="ENOG5032P6Q">
    <property type="taxonomic scope" value="Bacteria"/>
</dbReference>
<dbReference type="HOGENOM" id="CLU_1088567_0_0_10"/>
<dbReference type="Pfam" id="PF19515">
    <property type="entry name" value="DUF6048"/>
    <property type="match status" value="1"/>
</dbReference>
<dbReference type="AlphaFoldDB" id="B3ESH2"/>